<reference evidence="8" key="1">
    <citation type="submission" date="2020-10" db="EMBL/GenBank/DDBJ databases">
        <title>Catharus ustulatus (Swainson's thrush) genome, bCatUst1, primary haplotype v2.</title>
        <authorList>
            <person name="Delmore K."/>
            <person name="Vafadar M."/>
            <person name="Formenti G."/>
            <person name="Chow W."/>
            <person name="Pelan S."/>
            <person name="Howe K."/>
            <person name="Rhie A."/>
            <person name="Mountcastle J."/>
            <person name="Haase B."/>
            <person name="Fedrigo O."/>
            <person name="Jarvis E.D."/>
        </authorList>
    </citation>
    <scope>NUCLEOTIDE SEQUENCE [LARGE SCALE GENOMIC DNA]</scope>
</reference>
<dbReference type="Proteomes" id="UP000694563">
    <property type="component" value="Chromosome 40"/>
</dbReference>
<keyword evidence="5" id="KW-1015">Disulfide bond</keyword>
<evidence type="ECO:0000256" key="3">
    <source>
        <dbReference type="ARBA" id="ARBA00022801"/>
    </source>
</evidence>
<dbReference type="InterPro" id="IPR001314">
    <property type="entry name" value="Peptidase_S1A"/>
</dbReference>
<accession>A0A8C3V059</accession>
<evidence type="ECO:0000256" key="2">
    <source>
        <dbReference type="ARBA" id="ARBA00022729"/>
    </source>
</evidence>
<dbReference type="InterPro" id="IPR009003">
    <property type="entry name" value="Peptidase_S1_PA"/>
</dbReference>
<evidence type="ECO:0000259" key="7">
    <source>
        <dbReference type="PROSITE" id="PS50240"/>
    </source>
</evidence>
<evidence type="ECO:0000256" key="5">
    <source>
        <dbReference type="ARBA" id="ARBA00023157"/>
    </source>
</evidence>
<dbReference type="FunFam" id="2.40.10.10:FF:000024">
    <property type="entry name" value="Serine protease 53"/>
    <property type="match status" value="1"/>
</dbReference>
<evidence type="ECO:0000256" key="1">
    <source>
        <dbReference type="ARBA" id="ARBA00022670"/>
    </source>
</evidence>
<name>A0A8C3V059_CATUS</name>
<keyword evidence="1 6" id="KW-0645">Protease</keyword>
<dbReference type="Pfam" id="PF00089">
    <property type="entry name" value="Trypsin"/>
    <property type="match status" value="1"/>
</dbReference>
<protein>
    <recommendedName>
        <fullName evidence="7">Peptidase S1 domain-containing protein</fullName>
    </recommendedName>
</protein>
<dbReference type="PRINTS" id="PR00722">
    <property type="entry name" value="CHYMOTRYPSIN"/>
</dbReference>
<keyword evidence="3 6" id="KW-0378">Hydrolase</keyword>
<dbReference type="SUPFAM" id="SSF50494">
    <property type="entry name" value="Trypsin-like serine proteases"/>
    <property type="match status" value="1"/>
</dbReference>
<evidence type="ECO:0000256" key="6">
    <source>
        <dbReference type="RuleBase" id="RU363034"/>
    </source>
</evidence>
<feature type="domain" description="Peptidase S1" evidence="7">
    <location>
        <begin position="26"/>
        <end position="271"/>
    </location>
</feature>
<dbReference type="InterPro" id="IPR018114">
    <property type="entry name" value="TRYPSIN_HIS"/>
</dbReference>
<evidence type="ECO:0000313" key="9">
    <source>
        <dbReference type="Proteomes" id="UP000694563"/>
    </source>
</evidence>
<dbReference type="InterPro" id="IPR033116">
    <property type="entry name" value="TRYPSIN_SER"/>
</dbReference>
<dbReference type="PROSITE" id="PS50240">
    <property type="entry name" value="TRYPSIN_DOM"/>
    <property type="match status" value="1"/>
</dbReference>
<keyword evidence="9" id="KW-1185">Reference proteome</keyword>
<proteinExistence type="predicted"/>
<sequence>PNCPQAVPKCHPRCCGLPRPLPQPRSVGGSEAGEGRWPWQGSLRRGGSHVCGVSLVAPQWVLTAAHCLSSDPRLFSVLLGTAELDRGGEGRGGGGAGVSIPLSLLLPHPSYAGEATSGDLALARLARPVRFGPGLGPVCLPSPTLRFPPGTRCVSTGWGEWSLSPPESPRRLRQLEVPLLPLGLCRRLYGTDLGPALPPRPIQPDMLCAGHPEGGKDTCKGDSGGPLVCPSSGRWVLAGIVSWGEGCGVPQRPGVYTRVSAFSDWIAARAGGEKMAKIGLNNEGKMDKKWVKMGKKIEEK</sequence>
<dbReference type="PANTHER" id="PTHR24252:SF20">
    <property type="entry name" value="LOW QUALITY PROTEIN: TRANSMEMBRANE PROTEASE SERINE 6"/>
    <property type="match status" value="1"/>
</dbReference>
<dbReference type="Ensembl" id="ENSCUST00005021428.1">
    <property type="protein sequence ID" value="ENSCUSP00005020667.1"/>
    <property type="gene ID" value="ENSCUSG00005013192.1"/>
</dbReference>
<dbReference type="PANTHER" id="PTHR24252">
    <property type="entry name" value="ACROSIN-RELATED"/>
    <property type="match status" value="1"/>
</dbReference>
<dbReference type="InterPro" id="IPR043504">
    <property type="entry name" value="Peptidase_S1_PA_chymotrypsin"/>
</dbReference>
<evidence type="ECO:0000313" key="8">
    <source>
        <dbReference type="Ensembl" id="ENSCUSP00005020667.1"/>
    </source>
</evidence>
<organism evidence="8 9">
    <name type="scientific">Catharus ustulatus</name>
    <name type="common">Russet-backed thrush</name>
    <name type="synonym">Hylocichla ustulatus</name>
    <dbReference type="NCBI Taxonomy" id="91951"/>
    <lineage>
        <taxon>Eukaryota</taxon>
        <taxon>Metazoa</taxon>
        <taxon>Chordata</taxon>
        <taxon>Craniata</taxon>
        <taxon>Vertebrata</taxon>
        <taxon>Euteleostomi</taxon>
        <taxon>Archelosauria</taxon>
        <taxon>Archosauria</taxon>
        <taxon>Dinosauria</taxon>
        <taxon>Saurischia</taxon>
        <taxon>Theropoda</taxon>
        <taxon>Coelurosauria</taxon>
        <taxon>Aves</taxon>
        <taxon>Neognathae</taxon>
        <taxon>Neoaves</taxon>
        <taxon>Telluraves</taxon>
        <taxon>Australaves</taxon>
        <taxon>Passeriformes</taxon>
        <taxon>Turdidae</taxon>
        <taxon>Catharus</taxon>
    </lineage>
</organism>
<dbReference type="Gene3D" id="2.40.10.10">
    <property type="entry name" value="Trypsin-like serine proteases"/>
    <property type="match status" value="2"/>
</dbReference>
<dbReference type="PROSITE" id="PS00135">
    <property type="entry name" value="TRYPSIN_SER"/>
    <property type="match status" value="1"/>
</dbReference>
<evidence type="ECO:0000256" key="4">
    <source>
        <dbReference type="ARBA" id="ARBA00022825"/>
    </source>
</evidence>
<dbReference type="InterPro" id="IPR001254">
    <property type="entry name" value="Trypsin_dom"/>
</dbReference>
<dbReference type="GO" id="GO:0006508">
    <property type="term" value="P:proteolysis"/>
    <property type="evidence" value="ECO:0007669"/>
    <property type="project" value="UniProtKB-KW"/>
</dbReference>
<reference evidence="8" key="3">
    <citation type="submission" date="2025-09" db="UniProtKB">
        <authorList>
            <consortium name="Ensembl"/>
        </authorList>
    </citation>
    <scope>IDENTIFICATION</scope>
</reference>
<dbReference type="GO" id="GO:0004252">
    <property type="term" value="F:serine-type endopeptidase activity"/>
    <property type="evidence" value="ECO:0007669"/>
    <property type="project" value="InterPro"/>
</dbReference>
<dbReference type="CDD" id="cd00190">
    <property type="entry name" value="Tryp_SPc"/>
    <property type="match status" value="1"/>
</dbReference>
<dbReference type="PROSITE" id="PS00134">
    <property type="entry name" value="TRYPSIN_HIS"/>
    <property type="match status" value="1"/>
</dbReference>
<keyword evidence="4 6" id="KW-0720">Serine protease</keyword>
<keyword evidence="2" id="KW-0732">Signal</keyword>
<reference evidence="8" key="2">
    <citation type="submission" date="2025-08" db="UniProtKB">
        <authorList>
            <consortium name="Ensembl"/>
        </authorList>
    </citation>
    <scope>IDENTIFICATION</scope>
</reference>
<dbReference type="AlphaFoldDB" id="A0A8C3V059"/>
<dbReference type="SMART" id="SM00020">
    <property type="entry name" value="Tryp_SPc"/>
    <property type="match status" value="1"/>
</dbReference>